<dbReference type="PROSITE" id="PS51671">
    <property type="entry name" value="ACT"/>
    <property type="match status" value="2"/>
</dbReference>
<evidence type="ECO:0000313" key="5">
    <source>
        <dbReference type="Proteomes" id="UP000293902"/>
    </source>
</evidence>
<dbReference type="AlphaFoldDB" id="A0A328FB43"/>
<dbReference type="PANTHER" id="PTHR34875:SF6">
    <property type="entry name" value="UPF0237 PROTEIN MJ1558"/>
    <property type="match status" value="1"/>
</dbReference>
<feature type="domain" description="ACT" evidence="1">
    <location>
        <begin position="95"/>
        <end position="172"/>
    </location>
</feature>
<organism evidence="3 4">
    <name type="scientific">Desulfobacter hydrogenophilus</name>
    <dbReference type="NCBI Taxonomy" id="2291"/>
    <lineage>
        <taxon>Bacteria</taxon>
        <taxon>Pseudomonadati</taxon>
        <taxon>Thermodesulfobacteriota</taxon>
        <taxon>Desulfobacteria</taxon>
        <taxon>Desulfobacterales</taxon>
        <taxon>Desulfobacteraceae</taxon>
        <taxon>Desulfobacter</taxon>
    </lineage>
</organism>
<dbReference type="InterPro" id="IPR045865">
    <property type="entry name" value="ACT-like_dom_sf"/>
</dbReference>
<evidence type="ECO:0000313" key="2">
    <source>
        <dbReference type="EMBL" id="QBH14488.1"/>
    </source>
</evidence>
<dbReference type="EMBL" id="CP036313">
    <property type="protein sequence ID" value="QBH14488.1"/>
    <property type="molecule type" value="Genomic_DNA"/>
</dbReference>
<dbReference type="Proteomes" id="UP000293902">
    <property type="component" value="Chromosome"/>
</dbReference>
<dbReference type="Gene3D" id="3.30.70.260">
    <property type="match status" value="2"/>
</dbReference>
<evidence type="ECO:0000313" key="4">
    <source>
        <dbReference type="Proteomes" id="UP000248798"/>
    </source>
</evidence>
<dbReference type="SUPFAM" id="SSF55021">
    <property type="entry name" value="ACT-like"/>
    <property type="match status" value="2"/>
</dbReference>
<evidence type="ECO:0000313" key="3">
    <source>
        <dbReference type="EMBL" id="RAM01456.1"/>
    </source>
</evidence>
<dbReference type="PANTHER" id="PTHR34875">
    <property type="entry name" value="UPF0237 PROTEIN MJ1558"/>
    <property type="match status" value="1"/>
</dbReference>
<dbReference type="Proteomes" id="UP000248798">
    <property type="component" value="Unassembled WGS sequence"/>
</dbReference>
<feature type="domain" description="ACT" evidence="1">
    <location>
        <begin position="5"/>
        <end position="85"/>
    </location>
</feature>
<proteinExistence type="predicted"/>
<dbReference type="InterPro" id="IPR050990">
    <property type="entry name" value="UPF0237/GcvR_regulator"/>
</dbReference>
<dbReference type="OrthoDB" id="12860at2"/>
<gene>
    <name evidence="3" type="ORF">DO021_13950</name>
    <name evidence="2" type="ORF">EYB58_17085</name>
</gene>
<accession>A0A328FB43</accession>
<reference evidence="3 4" key="1">
    <citation type="submission" date="2018-06" db="EMBL/GenBank/DDBJ databases">
        <title>Complete Genome Sequence of Desulfobacter hydrogenophilus (DSM3380).</title>
        <authorList>
            <person name="Marietou A."/>
            <person name="Schreiber L."/>
            <person name="Marshall I."/>
            <person name="Jorgensen B."/>
        </authorList>
    </citation>
    <scope>NUCLEOTIDE SEQUENCE [LARGE SCALE GENOMIC DNA]</scope>
    <source>
        <strain evidence="3 4">DSM 3380</strain>
    </source>
</reference>
<dbReference type="Pfam" id="PF13740">
    <property type="entry name" value="ACT_6"/>
    <property type="match status" value="2"/>
</dbReference>
<protein>
    <submittedName>
        <fullName evidence="3">Amino acid-binding protein</fullName>
    </submittedName>
</protein>
<sequence length="183" mass="20016">MNKMIISVLAKDRPGIIASVTSDLCDLGCNLENVNQMILQNQFAGFFIVQAPEGVSAETIRQELTLKEEANGLTIHVRSLEGDTQMPVEEKEIFLITTSGPDQKGLVAQLSDVISSFGANIVNLKAVFMGGSNPNENVMSYQVPVTKEIDAPALFAALKEKAKKLDLDIRIQHKNIFDVTNKI</sequence>
<dbReference type="RefSeq" id="WP_111957700.1">
    <property type="nucleotide sequence ID" value="NZ_CP036313.1"/>
</dbReference>
<keyword evidence="5" id="KW-1185">Reference proteome</keyword>
<reference evidence="2 5" key="2">
    <citation type="submission" date="2019-02" db="EMBL/GenBank/DDBJ databases">
        <title>Complete genome sequence of Desulfobacter hydrogenophilus AcRS1.</title>
        <authorList>
            <person name="Marietou A."/>
            <person name="Lund M.B."/>
            <person name="Marshall I.P.G."/>
            <person name="Schreiber L."/>
            <person name="Jorgensen B."/>
        </authorList>
    </citation>
    <scope>NUCLEOTIDE SEQUENCE [LARGE SCALE GENOMIC DNA]</scope>
    <source>
        <strain evidence="2 5">AcRS1</strain>
    </source>
</reference>
<dbReference type="EMBL" id="QLNI01000027">
    <property type="protein sequence ID" value="RAM01456.1"/>
    <property type="molecule type" value="Genomic_DNA"/>
</dbReference>
<name>A0A328FB43_9BACT</name>
<evidence type="ECO:0000259" key="1">
    <source>
        <dbReference type="PROSITE" id="PS51671"/>
    </source>
</evidence>
<dbReference type="InterPro" id="IPR002912">
    <property type="entry name" value="ACT_dom"/>
</dbReference>